<proteinExistence type="predicted"/>
<organism evidence="1 2">
    <name type="scientific">Entomophthora muscae</name>
    <dbReference type="NCBI Taxonomy" id="34485"/>
    <lineage>
        <taxon>Eukaryota</taxon>
        <taxon>Fungi</taxon>
        <taxon>Fungi incertae sedis</taxon>
        <taxon>Zoopagomycota</taxon>
        <taxon>Entomophthoromycotina</taxon>
        <taxon>Entomophthoromycetes</taxon>
        <taxon>Entomophthorales</taxon>
        <taxon>Entomophthoraceae</taxon>
        <taxon>Entomophthora</taxon>
    </lineage>
</organism>
<protein>
    <submittedName>
        <fullName evidence="1">Protease B nonderepressible form</fullName>
    </submittedName>
</protein>
<dbReference type="EMBL" id="QTSX02006426">
    <property type="protein sequence ID" value="KAJ9054757.1"/>
    <property type="molecule type" value="Genomic_DNA"/>
</dbReference>
<keyword evidence="1" id="KW-0645">Protease</keyword>
<keyword evidence="2" id="KW-1185">Reference proteome</keyword>
<dbReference type="Proteomes" id="UP001165960">
    <property type="component" value="Unassembled WGS sequence"/>
</dbReference>
<evidence type="ECO:0000313" key="2">
    <source>
        <dbReference type="Proteomes" id="UP001165960"/>
    </source>
</evidence>
<sequence>MRHALPLITITTELDPAIGFHPKIYYKFQVKQLKKEYIVLNNNYDISSNSLHHDVPISTCLGKTESTRSILIISQVLPADTFIDPYQLENLISFRESSFKKERLFPVLESTQIELELPVYEVPSSLENKIHIFWDLEASLTNVANFTLPFHMRYRKPFAGLKQIINIPPPSLRVGCFKESEVVFSAMNEFVASNKPIHTLPFMLKSSYHSSDNTNILFISETDQSSNISLLLPPEKSLPLLPLEIEIPSGNPAHQAYVVILTLVLILTGLGYLFTRLKKFAPKLKFATPPASPTSSFVVKKPSLVFQDPNELELNRSKEKTAGAK</sequence>
<accession>A0ACC2RXE0</accession>
<evidence type="ECO:0000313" key="1">
    <source>
        <dbReference type="EMBL" id="KAJ9054757.1"/>
    </source>
</evidence>
<keyword evidence="1" id="KW-0378">Hydrolase</keyword>
<reference evidence="1" key="1">
    <citation type="submission" date="2022-04" db="EMBL/GenBank/DDBJ databases">
        <title>Genome of the entomopathogenic fungus Entomophthora muscae.</title>
        <authorList>
            <person name="Elya C."/>
            <person name="Lovett B.R."/>
            <person name="Lee E."/>
            <person name="Macias A.M."/>
            <person name="Hajek A.E."/>
            <person name="De Bivort B.L."/>
            <person name="Kasson M.T."/>
            <person name="De Fine Licht H.H."/>
            <person name="Stajich J.E."/>
        </authorList>
    </citation>
    <scope>NUCLEOTIDE SEQUENCE</scope>
    <source>
        <strain evidence="1">Berkeley</strain>
    </source>
</reference>
<name>A0ACC2RXE0_9FUNG</name>
<comment type="caution">
    <text evidence="1">The sequence shown here is derived from an EMBL/GenBank/DDBJ whole genome shotgun (WGS) entry which is preliminary data.</text>
</comment>
<gene>
    <name evidence="1" type="primary">PBN1</name>
    <name evidence="1" type="ORF">DSO57_1010844</name>
</gene>